<feature type="signal peptide" evidence="5">
    <location>
        <begin position="1"/>
        <end position="18"/>
    </location>
</feature>
<evidence type="ECO:0000256" key="5">
    <source>
        <dbReference type="SAM" id="SignalP"/>
    </source>
</evidence>
<proteinExistence type="predicted"/>
<organism evidence="7 8">
    <name type="scientific">Blyttiomyces helicus</name>
    <dbReference type="NCBI Taxonomy" id="388810"/>
    <lineage>
        <taxon>Eukaryota</taxon>
        <taxon>Fungi</taxon>
        <taxon>Fungi incertae sedis</taxon>
        <taxon>Chytridiomycota</taxon>
        <taxon>Chytridiomycota incertae sedis</taxon>
        <taxon>Chytridiomycetes</taxon>
        <taxon>Chytridiomycetes incertae sedis</taxon>
        <taxon>Blyttiomyces</taxon>
    </lineage>
</organism>
<dbReference type="EMBL" id="KZ995763">
    <property type="protein sequence ID" value="RKO90024.1"/>
    <property type="molecule type" value="Genomic_DNA"/>
</dbReference>
<evidence type="ECO:0000256" key="1">
    <source>
        <dbReference type="ARBA" id="ARBA00022559"/>
    </source>
</evidence>
<dbReference type="GO" id="GO:0042744">
    <property type="term" value="P:hydrogen peroxide catabolic process"/>
    <property type="evidence" value="ECO:0007669"/>
    <property type="project" value="TreeGrafter"/>
</dbReference>
<dbReference type="GO" id="GO:0020037">
    <property type="term" value="F:heme binding"/>
    <property type="evidence" value="ECO:0007669"/>
    <property type="project" value="InterPro"/>
</dbReference>
<feature type="domain" description="Plant heme peroxidase family profile" evidence="6">
    <location>
        <begin position="37"/>
        <end position="275"/>
    </location>
</feature>
<protein>
    <submittedName>
        <fullName evidence="7">Heme peroxidase</fullName>
    </submittedName>
</protein>
<reference evidence="8" key="1">
    <citation type="journal article" date="2018" name="Nat. Microbiol.">
        <title>Leveraging single-cell genomics to expand the fungal tree of life.</title>
        <authorList>
            <person name="Ahrendt S.R."/>
            <person name="Quandt C.A."/>
            <person name="Ciobanu D."/>
            <person name="Clum A."/>
            <person name="Salamov A."/>
            <person name="Andreopoulos B."/>
            <person name="Cheng J.F."/>
            <person name="Woyke T."/>
            <person name="Pelin A."/>
            <person name="Henrissat B."/>
            <person name="Reynolds N.K."/>
            <person name="Benny G.L."/>
            <person name="Smith M.E."/>
            <person name="James T.Y."/>
            <person name="Grigoriev I.V."/>
        </authorList>
    </citation>
    <scope>NUCLEOTIDE SEQUENCE [LARGE SCALE GENOMIC DNA]</scope>
</reference>
<evidence type="ECO:0000259" key="6">
    <source>
        <dbReference type="PROSITE" id="PS50873"/>
    </source>
</evidence>
<dbReference type="PANTHER" id="PTHR31356">
    <property type="entry name" value="THYLAKOID LUMENAL 29 KDA PROTEIN, CHLOROPLASTIC-RELATED"/>
    <property type="match status" value="1"/>
</dbReference>
<feature type="chain" id="PRO_5040946750" evidence="5">
    <location>
        <begin position="19"/>
        <end position="333"/>
    </location>
</feature>
<dbReference type="AlphaFoldDB" id="A0A4P9WBZ8"/>
<dbReference type="PANTHER" id="PTHR31356:SF53">
    <property type="entry name" value="HEME PEROXIDASE"/>
    <property type="match status" value="1"/>
</dbReference>
<dbReference type="GO" id="GO:0004601">
    <property type="term" value="F:peroxidase activity"/>
    <property type="evidence" value="ECO:0007669"/>
    <property type="project" value="UniProtKB-KW"/>
</dbReference>
<sequence length="333" mass="34900">MHLFALASFLALTPSALSAPHVTDEDYATFIDKTAEFLANADGCAGAGGPGGAPGPNRSEPSGSGGGGASLVDEFNRPNNLGLCGFRIDGFNFNEQGTAVNMTIADKLALGSIATLDACGGPTIRWFPGRDDLPDLVDPDVVNPDGLLPSPRDSYEVVVSKFKHRAIGGAHPRGPFEPAGLLIDLSIFFNPCSGIHAANNPALTSEPFVPFDSTPGVFDNDVFKQVLKGYCPLPFDCEMAEDPAIRPTIKTFAVNQSLFFKAYSMAFEKFLNLTVSPLTHSLSHAVDPKLVASATTNSSAFPFNRVTLKPLAPLPTAPGPATATLCPLGPNAP</sequence>
<dbReference type="PRINTS" id="PR00458">
    <property type="entry name" value="PEROXIDASE"/>
</dbReference>
<evidence type="ECO:0000256" key="4">
    <source>
        <dbReference type="SAM" id="MobiDB-lite"/>
    </source>
</evidence>
<dbReference type="Proteomes" id="UP000269721">
    <property type="component" value="Unassembled WGS sequence"/>
</dbReference>
<dbReference type="GO" id="GO:0034599">
    <property type="term" value="P:cellular response to oxidative stress"/>
    <property type="evidence" value="ECO:0007669"/>
    <property type="project" value="InterPro"/>
</dbReference>
<name>A0A4P9WBZ8_9FUNG</name>
<gene>
    <name evidence="7" type="ORF">BDK51DRAFT_44005</name>
</gene>
<evidence type="ECO:0000313" key="8">
    <source>
        <dbReference type="Proteomes" id="UP000269721"/>
    </source>
</evidence>
<keyword evidence="1 7" id="KW-0575">Peroxidase</keyword>
<dbReference type="SUPFAM" id="SSF48113">
    <property type="entry name" value="Heme-dependent peroxidases"/>
    <property type="match status" value="1"/>
</dbReference>
<dbReference type="OrthoDB" id="2114378at2759"/>
<dbReference type="PROSITE" id="PS50873">
    <property type="entry name" value="PEROXIDASE_4"/>
    <property type="match status" value="1"/>
</dbReference>
<accession>A0A4P9WBZ8</accession>
<keyword evidence="2" id="KW-0479">Metal-binding</keyword>
<evidence type="ECO:0000256" key="2">
    <source>
        <dbReference type="ARBA" id="ARBA00022617"/>
    </source>
</evidence>
<dbReference type="InterPro" id="IPR002016">
    <property type="entry name" value="Haem_peroxidase"/>
</dbReference>
<evidence type="ECO:0000256" key="3">
    <source>
        <dbReference type="ARBA" id="ARBA00023002"/>
    </source>
</evidence>
<keyword evidence="2" id="KW-0408">Iron</keyword>
<feature type="region of interest" description="Disordered" evidence="4">
    <location>
        <begin position="48"/>
        <end position="71"/>
    </location>
</feature>
<keyword evidence="5" id="KW-0732">Signal</keyword>
<dbReference type="Gene3D" id="1.10.420.10">
    <property type="entry name" value="Peroxidase, domain 2"/>
    <property type="match status" value="1"/>
</dbReference>
<dbReference type="Gene3D" id="1.10.520.10">
    <property type="match status" value="1"/>
</dbReference>
<dbReference type="GO" id="GO:0000302">
    <property type="term" value="P:response to reactive oxygen species"/>
    <property type="evidence" value="ECO:0007669"/>
    <property type="project" value="TreeGrafter"/>
</dbReference>
<dbReference type="InterPro" id="IPR044831">
    <property type="entry name" value="Ccp1-like"/>
</dbReference>
<keyword evidence="8" id="KW-1185">Reference proteome</keyword>
<evidence type="ECO:0000313" key="7">
    <source>
        <dbReference type="EMBL" id="RKO90024.1"/>
    </source>
</evidence>
<keyword evidence="3" id="KW-0560">Oxidoreductase</keyword>
<dbReference type="InterPro" id="IPR010255">
    <property type="entry name" value="Haem_peroxidase_sf"/>
</dbReference>
<keyword evidence="2" id="KW-0349">Heme</keyword>